<protein>
    <submittedName>
        <fullName evidence="2">Uncharacterized protein</fullName>
    </submittedName>
</protein>
<proteinExistence type="predicted"/>
<reference evidence="2" key="1">
    <citation type="submission" date="2014-11" db="EMBL/GenBank/DDBJ databases">
        <authorList>
            <person name="Amaro Gonzalez C."/>
        </authorList>
    </citation>
    <scope>NUCLEOTIDE SEQUENCE</scope>
</reference>
<keyword evidence="1" id="KW-0812">Transmembrane</keyword>
<reference evidence="2" key="2">
    <citation type="journal article" date="2015" name="Fish Shellfish Immunol.">
        <title>Early steps in the European eel (Anguilla anguilla)-Vibrio vulnificus interaction in the gills: Role of the RtxA13 toxin.</title>
        <authorList>
            <person name="Callol A."/>
            <person name="Pajuelo D."/>
            <person name="Ebbesson L."/>
            <person name="Teles M."/>
            <person name="MacKenzie S."/>
            <person name="Amaro C."/>
        </authorList>
    </citation>
    <scope>NUCLEOTIDE SEQUENCE</scope>
</reference>
<accession>A0A0E9XB02</accession>
<feature type="transmembrane region" description="Helical" evidence="1">
    <location>
        <begin position="7"/>
        <end position="28"/>
    </location>
</feature>
<organism evidence="2">
    <name type="scientific">Anguilla anguilla</name>
    <name type="common">European freshwater eel</name>
    <name type="synonym">Muraena anguilla</name>
    <dbReference type="NCBI Taxonomy" id="7936"/>
    <lineage>
        <taxon>Eukaryota</taxon>
        <taxon>Metazoa</taxon>
        <taxon>Chordata</taxon>
        <taxon>Craniata</taxon>
        <taxon>Vertebrata</taxon>
        <taxon>Euteleostomi</taxon>
        <taxon>Actinopterygii</taxon>
        <taxon>Neopterygii</taxon>
        <taxon>Teleostei</taxon>
        <taxon>Anguilliformes</taxon>
        <taxon>Anguillidae</taxon>
        <taxon>Anguilla</taxon>
    </lineage>
</organism>
<sequence>MQYCENACKICHICIINILYFLIVNILLKDQNLQ</sequence>
<name>A0A0E9XB02_ANGAN</name>
<evidence type="ECO:0000313" key="2">
    <source>
        <dbReference type="EMBL" id="JAH99636.1"/>
    </source>
</evidence>
<evidence type="ECO:0000256" key="1">
    <source>
        <dbReference type="SAM" id="Phobius"/>
    </source>
</evidence>
<dbReference type="EMBL" id="GBXM01008941">
    <property type="protein sequence ID" value="JAH99636.1"/>
    <property type="molecule type" value="Transcribed_RNA"/>
</dbReference>
<keyword evidence="1" id="KW-0472">Membrane</keyword>
<dbReference type="AlphaFoldDB" id="A0A0E9XB02"/>
<keyword evidence="1" id="KW-1133">Transmembrane helix</keyword>